<accession>A0A8T0PZT7</accession>
<evidence type="ECO:0000313" key="2">
    <source>
        <dbReference type="EMBL" id="KAG2563564.1"/>
    </source>
</evidence>
<sequence>MAGVFSDDDPDQEAMANFPVNPQPFLVVGLTVDHGWNRPARGRMALGGEPTREHEDYAIITINPMPQNAAQLRPTLNVACDFLEHTQRVRKDVFIRAAVAPYGRLLEWYRDENKSRILAQVLVLSPDRVARSLIVSRGTLIGGLGRSWTVPVYILNGHFLDHFPADEDPVPFDGEPHPEHPPVVLGPNPQEPNWQNEHNVAAENLGFFGANHPQHIQQNLGLNHGQILQGANGLQAEEFQAGNEDVAWEVVQNQNQNEDIQAEVQLPPQHPEFPQHIMDLDLSGSSMSFLRANGPDISLDDVFGDSSSSSSSDATSIPLENEENLLRFLAAQSHCASITIFHRRGIPFNDEATSANSFPSSFAIKHTLIEKPVSIHTSGTQETFTGQEIVPWQPCIPALLLQLWPNVLQAWRQKRSVEGLTPNSTVGPPIHDTEMTSPDTMEFQPKFTPSTDENQPSTVLARVEIQPSPATRGRKKKTVRSGNVSLPTTISNLTSPLVDGNVRRSSRLNKNDGFCAVRLEREPAKKRKINIVQINEKTGTIGLVPLSVLQGWGIDCGIAPEELSNEKLMQAPANQIQFEDEDTDEAFL</sequence>
<comment type="caution">
    <text evidence="2">The sequence shown here is derived from an EMBL/GenBank/DDBJ whole genome shotgun (WGS) entry which is preliminary data.</text>
</comment>
<keyword evidence="3" id="KW-1185">Reference proteome</keyword>
<dbReference type="EMBL" id="CM029051">
    <property type="protein sequence ID" value="KAG2563564.1"/>
    <property type="molecule type" value="Genomic_DNA"/>
</dbReference>
<dbReference type="InterPro" id="IPR056018">
    <property type="entry name" value="DUF7597"/>
</dbReference>
<feature type="domain" description="DUF7597" evidence="1">
    <location>
        <begin position="20"/>
        <end position="90"/>
    </location>
</feature>
<organism evidence="2 3">
    <name type="scientific">Panicum virgatum</name>
    <name type="common">Blackwell switchgrass</name>
    <dbReference type="NCBI Taxonomy" id="38727"/>
    <lineage>
        <taxon>Eukaryota</taxon>
        <taxon>Viridiplantae</taxon>
        <taxon>Streptophyta</taxon>
        <taxon>Embryophyta</taxon>
        <taxon>Tracheophyta</taxon>
        <taxon>Spermatophyta</taxon>
        <taxon>Magnoliopsida</taxon>
        <taxon>Liliopsida</taxon>
        <taxon>Poales</taxon>
        <taxon>Poaceae</taxon>
        <taxon>PACMAD clade</taxon>
        <taxon>Panicoideae</taxon>
        <taxon>Panicodae</taxon>
        <taxon>Paniceae</taxon>
        <taxon>Panicinae</taxon>
        <taxon>Panicum</taxon>
        <taxon>Panicum sect. Hiantes</taxon>
    </lineage>
</organism>
<reference evidence="2" key="1">
    <citation type="submission" date="2020-05" db="EMBL/GenBank/DDBJ databases">
        <title>WGS assembly of Panicum virgatum.</title>
        <authorList>
            <person name="Lovell J.T."/>
            <person name="Jenkins J."/>
            <person name="Shu S."/>
            <person name="Juenger T.E."/>
            <person name="Schmutz J."/>
        </authorList>
    </citation>
    <scope>NUCLEOTIDE SEQUENCE</scope>
    <source>
        <strain evidence="2">AP13</strain>
    </source>
</reference>
<dbReference type="Proteomes" id="UP000823388">
    <property type="component" value="Chromosome 8K"/>
</dbReference>
<dbReference type="PANTHER" id="PTHR33075">
    <property type="entry name" value="OS02G0499800 PROTEIN"/>
    <property type="match status" value="1"/>
</dbReference>
<proteinExistence type="predicted"/>
<gene>
    <name evidence="2" type="ORF">PVAP13_8KG327000</name>
</gene>
<name>A0A8T0PZT7_PANVG</name>
<evidence type="ECO:0000259" key="1">
    <source>
        <dbReference type="Pfam" id="PF24530"/>
    </source>
</evidence>
<dbReference type="AlphaFoldDB" id="A0A8T0PZT7"/>
<evidence type="ECO:0000313" key="3">
    <source>
        <dbReference type="Proteomes" id="UP000823388"/>
    </source>
</evidence>
<dbReference type="Pfam" id="PF24530">
    <property type="entry name" value="DUF7597"/>
    <property type="match status" value="1"/>
</dbReference>
<protein>
    <recommendedName>
        <fullName evidence="1">DUF7597 domain-containing protein</fullName>
    </recommendedName>
</protein>